<keyword evidence="2" id="KW-1133">Transmembrane helix</keyword>
<feature type="transmembrane region" description="Helical" evidence="2">
    <location>
        <begin position="48"/>
        <end position="66"/>
    </location>
</feature>
<keyword evidence="2" id="KW-0472">Membrane</keyword>
<feature type="transmembrane region" description="Helical" evidence="2">
    <location>
        <begin position="12"/>
        <end position="36"/>
    </location>
</feature>
<protein>
    <submittedName>
        <fullName evidence="3">Uncharacterized protein</fullName>
    </submittedName>
</protein>
<keyword evidence="2" id="KW-0812">Transmembrane</keyword>
<feature type="compositionally biased region" description="Low complexity" evidence="1">
    <location>
        <begin position="139"/>
        <end position="149"/>
    </location>
</feature>
<dbReference type="RefSeq" id="WP_310061331.1">
    <property type="nucleotide sequence ID" value="NZ_JAVDVQ010000027.1"/>
</dbReference>
<feature type="transmembrane region" description="Helical" evidence="2">
    <location>
        <begin position="73"/>
        <end position="91"/>
    </location>
</feature>
<proteinExistence type="predicted"/>
<evidence type="ECO:0000313" key="4">
    <source>
        <dbReference type="Proteomes" id="UP001252243"/>
    </source>
</evidence>
<evidence type="ECO:0000256" key="2">
    <source>
        <dbReference type="SAM" id="Phobius"/>
    </source>
</evidence>
<keyword evidence="4" id="KW-1185">Reference proteome</keyword>
<feature type="region of interest" description="Disordered" evidence="1">
    <location>
        <begin position="122"/>
        <end position="149"/>
    </location>
</feature>
<organism evidence="3 4">
    <name type="scientific">Arthrobacter ginsengisoli</name>
    <dbReference type="NCBI Taxonomy" id="1356565"/>
    <lineage>
        <taxon>Bacteria</taxon>
        <taxon>Bacillati</taxon>
        <taxon>Actinomycetota</taxon>
        <taxon>Actinomycetes</taxon>
        <taxon>Micrococcales</taxon>
        <taxon>Micrococcaceae</taxon>
        <taxon>Arthrobacter</taxon>
    </lineage>
</organism>
<gene>
    <name evidence="3" type="ORF">J2X01_003938</name>
</gene>
<name>A0ABU1UHL5_9MICC</name>
<comment type="caution">
    <text evidence="3">The sequence shown here is derived from an EMBL/GenBank/DDBJ whole genome shotgun (WGS) entry which is preliminary data.</text>
</comment>
<sequence length="149" mass="15509">MNARAKYRWRAAAWATLVIASIVLTVWGLYLTLFLFGYPDAFVRAKSGHTLIFLGTVTSAAAAIWARVRGQGWPVTFAVGAPALLVGLPDLAGSESLLPHIFGLIAISMAFAGLLLGLLSPRPGERPQPGDAPTPPGGTAPAPHGPADT</sequence>
<accession>A0ABU1UHL5</accession>
<evidence type="ECO:0000313" key="3">
    <source>
        <dbReference type="EMBL" id="MDR7084625.1"/>
    </source>
</evidence>
<dbReference type="Proteomes" id="UP001252243">
    <property type="component" value="Unassembled WGS sequence"/>
</dbReference>
<evidence type="ECO:0000256" key="1">
    <source>
        <dbReference type="SAM" id="MobiDB-lite"/>
    </source>
</evidence>
<reference evidence="3 4" key="1">
    <citation type="submission" date="2023-07" db="EMBL/GenBank/DDBJ databases">
        <title>Sorghum-associated microbial communities from plants grown in Nebraska, USA.</title>
        <authorList>
            <person name="Schachtman D."/>
        </authorList>
    </citation>
    <scope>NUCLEOTIDE SEQUENCE [LARGE SCALE GENOMIC DNA]</scope>
    <source>
        <strain evidence="3 4">BE167</strain>
    </source>
</reference>
<dbReference type="EMBL" id="JAVDVQ010000027">
    <property type="protein sequence ID" value="MDR7084625.1"/>
    <property type="molecule type" value="Genomic_DNA"/>
</dbReference>
<feature type="transmembrane region" description="Helical" evidence="2">
    <location>
        <begin position="97"/>
        <end position="119"/>
    </location>
</feature>